<accession>A0ABX1D6N0</accession>
<reference evidence="1 2" key="1">
    <citation type="submission" date="2020-03" db="EMBL/GenBank/DDBJ databases">
        <title>Salinimicrobium sp. nov, isolated from SCS.</title>
        <authorList>
            <person name="Cao W.R."/>
        </authorList>
    </citation>
    <scope>NUCLEOTIDE SEQUENCE [LARGE SCALE GENOMIC DNA]</scope>
    <source>
        <strain evidence="2">J15B91</strain>
    </source>
</reference>
<evidence type="ECO:0000313" key="2">
    <source>
        <dbReference type="Proteomes" id="UP000703674"/>
    </source>
</evidence>
<organism evidence="1 2">
    <name type="scientific">Salinimicrobium oceani</name>
    <dbReference type="NCBI Taxonomy" id="2722702"/>
    <lineage>
        <taxon>Bacteria</taxon>
        <taxon>Pseudomonadati</taxon>
        <taxon>Bacteroidota</taxon>
        <taxon>Flavobacteriia</taxon>
        <taxon>Flavobacteriales</taxon>
        <taxon>Flavobacteriaceae</taxon>
        <taxon>Salinimicrobium</taxon>
    </lineage>
</organism>
<name>A0ABX1D6N0_9FLAO</name>
<comment type="caution">
    <text evidence="1">The sequence shown here is derived from an EMBL/GenBank/DDBJ whole genome shotgun (WGS) entry which is preliminary data.</text>
</comment>
<keyword evidence="2" id="KW-1185">Reference proteome</keyword>
<dbReference type="EMBL" id="JAAVJR010000635">
    <property type="protein sequence ID" value="NJW54924.1"/>
    <property type="molecule type" value="Genomic_DNA"/>
</dbReference>
<gene>
    <name evidence="1" type="ORF">HC175_18610</name>
</gene>
<proteinExistence type="predicted"/>
<evidence type="ECO:0000313" key="1">
    <source>
        <dbReference type="EMBL" id="NJW54924.1"/>
    </source>
</evidence>
<sequence>LRRYFKAAMGQQLFGSTIFEQIVNEDDLALEKIITLSKEKKFKN</sequence>
<dbReference type="Proteomes" id="UP000703674">
    <property type="component" value="Unassembled WGS sequence"/>
</dbReference>
<feature type="non-terminal residue" evidence="1">
    <location>
        <position position="1"/>
    </location>
</feature>
<protein>
    <submittedName>
        <fullName evidence="1">Uncharacterized protein</fullName>
    </submittedName>
</protein>